<evidence type="ECO:0000313" key="4">
    <source>
        <dbReference type="Proteomes" id="UP000824112"/>
    </source>
</evidence>
<protein>
    <submittedName>
        <fullName evidence="3">Uncharacterized protein</fullName>
    </submittedName>
</protein>
<keyword evidence="2" id="KW-0472">Membrane</keyword>
<dbReference type="EMBL" id="DVNA01000196">
    <property type="protein sequence ID" value="HIU55858.1"/>
    <property type="molecule type" value="Genomic_DNA"/>
</dbReference>
<organism evidence="3 4">
    <name type="scientific">Candidatus Gallibacteroides avistercoris</name>
    <dbReference type="NCBI Taxonomy" id="2840833"/>
    <lineage>
        <taxon>Bacteria</taxon>
        <taxon>Pseudomonadati</taxon>
        <taxon>Bacteroidota</taxon>
        <taxon>Bacteroidia</taxon>
        <taxon>Bacteroidales</taxon>
        <taxon>Bacteroidaceae</taxon>
        <taxon>Bacteroidaceae incertae sedis</taxon>
        <taxon>Candidatus Gallibacteroides</taxon>
    </lineage>
</organism>
<feature type="transmembrane region" description="Helical" evidence="2">
    <location>
        <begin position="7"/>
        <end position="28"/>
    </location>
</feature>
<evidence type="ECO:0000313" key="3">
    <source>
        <dbReference type="EMBL" id="HIU55858.1"/>
    </source>
</evidence>
<proteinExistence type="predicted"/>
<dbReference type="Proteomes" id="UP000824112">
    <property type="component" value="Unassembled WGS sequence"/>
</dbReference>
<reference evidence="3" key="2">
    <citation type="journal article" date="2021" name="PeerJ">
        <title>Extensive microbial diversity within the chicken gut microbiome revealed by metagenomics and culture.</title>
        <authorList>
            <person name="Gilroy R."/>
            <person name="Ravi A."/>
            <person name="Getino M."/>
            <person name="Pursley I."/>
            <person name="Horton D.L."/>
            <person name="Alikhan N.F."/>
            <person name="Baker D."/>
            <person name="Gharbi K."/>
            <person name="Hall N."/>
            <person name="Watson M."/>
            <person name="Adriaenssens E.M."/>
            <person name="Foster-Nyarko E."/>
            <person name="Jarju S."/>
            <person name="Secka A."/>
            <person name="Antonio M."/>
            <person name="Oren A."/>
            <person name="Chaudhuri R.R."/>
            <person name="La Ragione R."/>
            <person name="Hildebrand F."/>
            <person name="Pallen M.J."/>
        </authorList>
    </citation>
    <scope>NUCLEOTIDE SEQUENCE</scope>
    <source>
        <strain evidence="3">CHK158-818</strain>
    </source>
</reference>
<evidence type="ECO:0000256" key="1">
    <source>
        <dbReference type="SAM" id="Coils"/>
    </source>
</evidence>
<keyword evidence="1" id="KW-0175">Coiled coil</keyword>
<sequence>MNKDAKLWIGIVAGLVFVLVLTIGYMVYQHSKMQNLVEEFDIQKEELEDEYAQLAIQYEGFKLDINNDSIQMQYENERMKVQRLQEELKTVKSTNAKRIRELQKELNTLRAVMRGLVATVDSLNQLNQKLEQENKVVTQKYQEATRTVSKIKKDNEALSAQVTLAAQLSAVGITAEALNKRGKETDKISKATQLKFSFTISRNVTAEIGEKYVYLRIMKPDDDVLVKDRANVFVYEDQEIAYSTRKLIEYGGEDLAVVMYWPITEYLTPGSYRVDIFVDGNLIGKKSFTLEK</sequence>
<feature type="coiled-coil region" evidence="1">
    <location>
        <begin position="30"/>
        <end position="161"/>
    </location>
</feature>
<comment type="caution">
    <text evidence="3">The sequence shown here is derived from an EMBL/GenBank/DDBJ whole genome shotgun (WGS) entry which is preliminary data.</text>
</comment>
<dbReference type="AlphaFoldDB" id="A0A9D1M8L4"/>
<name>A0A9D1M8L4_9BACT</name>
<keyword evidence="2" id="KW-1133">Transmembrane helix</keyword>
<accession>A0A9D1M8L4</accession>
<reference evidence="3" key="1">
    <citation type="submission" date="2020-10" db="EMBL/GenBank/DDBJ databases">
        <authorList>
            <person name="Gilroy R."/>
        </authorList>
    </citation>
    <scope>NUCLEOTIDE SEQUENCE</scope>
    <source>
        <strain evidence="3">CHK158-818</strain>
    </source>
</reference>
<evidence type="ECO:0000256" key="2">
    <source>
        <dbReference type="SAM" id="Phobius"/>
    </source>
</evidence>
<gene>
    <name evidence="3" type="ORF">IAB03_08660</name>
</gene>
<keyword evidence="2" id="KW-0812">Transmembrane</keyword>